<comment type="caution">
    <text evidence="1">The sequence shown here is derived from an EMBL/GenBank/DDBJ whole genome shotgun (WGS) entry which is preliminary data.</text>
</comment>
<sequence length="318" mass="34807">MISYLESLLLQPHSSNDDDSDRFCPVIMDINTVPSSYGYLREEEEEEEDGDSEEMLNQVRDQSMEEVYMVPGTEKAMELLEKVEVFNNGKDGLGRCSICLENCNDEGVSRMPCFPSAVPGDMYFTPITVAKPASLRTWPAYYIINNPVTQISVSDKSSQSRAENGSTDGFDCKMRFCNDGNRANGLFGGVGDANCCNGLPSCLVLTGVTLFISFNKLSKFIKGFLGFDKFPPKVFNSATRLSGKSGMDNFSKTMGLICKVSCNRMTLLQNFSIPTVKDQNLRNSILSPSSSILGDARLASAFSGFSLTGSRPPDSNVS</sequence>
<gene>
    <name evidence="1" type="ORF">G2W53_028276</name>
</gene>
<dbReference type="EMBL" id="JAAIUW010000009">
    <property type="protein sequence ID" value="KAF7814307.1"/>
    <property type="molecule type" value="Genomic_DNA"/>
</dbReference>
<proteinExistence type="predicted"/>
<protein>
    <submittedName>
        <fullName evidence="1">Uncharacterized protein</fullName>
    </submittedName>
</protein>
<dbReference type="Proteomes" id="UP000634136">
    <property type="component" value="Unassembled WGS sequence"/>
</dbReference>
<organism evidence="1 2">
    <name type="scientific">Senna tora</name>
    <dbReference type="NCBI Taxonomy" id="362788"/>
    <lineage>
        <taxon>Eukaryota</taxon>
        <taxon>Viridiplantae</taxon>
        <taxon>Streptophyta</taxon>
        <taxon>Embryophyta</taxon>
        <taxon>Tracheophyta</taxon>
        <taxon>Spermatophyta</taxon>
        <taxon>Magnoliopsida</taxon>
        <taxon>eudicotyledons</taxon>
        <taxon>Gunneridae</taxon>
        <taxon>Pentapetalae</taxon>
        <taxon>rosids</taxon>
        <taxon>fabids</taxon>
        <taxon>Fabales</taxon>
        <taxon>Fabaceae</taxon>
        <taxon>Caesalpinioideae</taxon>
        <taxon>Cassia clade</taxon>
        <taxon>Senna</taxon>
    </lineage>
</organism>
<evidence type="ECO:0000313" key="1">
    <source>
        <dbReference type="EMBL" id="KAF7814307.1"/>
    </source>
</evidence>
<accession>A0A834T5R4</accession>
<keyword evidence="2" id="KW-1185">Reference proteome</keyword>
<reference evidence="1" key="1">
    <citation type="submission" date="2020-09" db="EMBL/GenBank/DDBJ databases">
        <title>Genome-Enabled Discovery of Anthraquinone Biosynthesis in Senna tora.</title>
        <authorList>
            <person name="Kang S.-H."/>
            <person name="Pandey R.P."/>
            <person name="Lee C.-M."/>
            <person name="Sim J.-S."/>
            <person name="Jeong J.-T."/>
            <person name="Choi B.-S."/>
            <person name="Jung M."/>
            <person name="Ginzburg D."/>
            <person name="Zhao K."/>
            <person name="Won S.Y."/>
            <person name="Oh T.-J."/>
            <person name="Yu Y."/>
            <person name="Kim N.-H."/>
            <person name="Lee O.R."/>
            <person name="Lee T.-H."/>
            <person name="Bashyal P."/>
            <person name="Kim T.-S."/>
            <person name="Lee W.-H."/>
            <person name="Kawkins C."/>
            <person name="Kim C.-K."/>
            <person name="Kim J.S."/>
            <person name="Ahn B.O."/>
            <person name="Rhee S.Y."/>
            <person name="Sohng J.K."/>
        </authorList>
    </citation>
    <scope>NUCLEOTIDE SEQUENCE</scope>
    <source>
        <tissue evidence="1">Leaf</tissue>
    </source>
</reference>
<name>A0A834T5R4_9FABA</name>
<dbReference type="AlphaFoldDB" id="A0A834T5R4"/>
<evidence type="ECO:0000313" key="2">
    <source>
        <dbReference type="Proteomes" id="UP000634136"/>
    </source>
</evidence>